<comment type="caution">
    <text evidence="1">The sequence shown here is derived from an EMBL/GenBank/DDBJ whole genome shotgun (WGS) entry which is preliminary data.</text>
</comment>
<feature type="non-terminal residue" evidence="1">
    <location>
        <position position="192"/>
    </location>
</feature>
<keyword evidence="2" id="KW-1185">Reference proteome</keyword>
<evidence type="ECO:0000313" key="2">
    <source>
        <dbReference type="Proteomes" id="UP000789920"/>
    </source>
</evidence>
<sequence length="192" mass="22478">VCVLVQHISTYSAQFEWMNVFKIAPVVDPGYGFLIHVKVPVYRSNNVTEFQESLKNVVKPYTDNINHDDTYVKVCQRLIVFCREIDMIVFLWKSIFRPGTTIYEDLNEYSLTHINYFISIDNANGLVKHLEAIPDDFDIDYVSKFHERIFTLLDSPETIWDENNIDSMLKLLNNTKLNWQKDSALKALNYIS</sequence>
<dbReference type="EMBL" id="CAJVQC010141762">
    <property type="protein sequence ID" value="CAG8844242.1"/>
    <property type="molecule type" value="Genomic_DNA"/>
</dbReference>
<evidence type="ECO:0000313" key="1">
    <source>
        <dbReference type="EMBL" id="CAG8844242.1"/>
    </source>
</evidence>
<protein>
    <submittedName>
        <fullName evidence="1">7108_t:CDS:1</fullName>
    </submittedName>
</protein>
<feature type="non-terminal residue" evidence="1">
    <location>
        <position position="1"/>
    </location>
</feature>
<reference evidence="1" key="1">
    <citation type="submission" date="2021-06" db="EMBL/GenBank/DDBJ databases">
        <authorList>
            <person name="Kallberg Y."/>
            <person name="Tangrot J."/>
            <person name="Rosling A."/>
        </authorList>
    </citation>
    <scope>NUCLEOTIDE SEQUENCE</scope>
    <source>
        <strain evidence="1">MA461A</strain>
    </source>
</reference>
<gene>
    <name evidence="1" type="ORF">RPERSI_LOCUS33124</name>
</gene>
<name>A0ACA9SNX0_9GLOM</name>
<dbReference type="Proteomes" id="UP000789920">
    <property type="component" value="Unassembled WGS sequence"/>
</dbReference>
<accession>A0ACA9SNX0</accession>
<proteinExistence type="predicted"/>
<organism evidence="1 2">
    <name type="scientific">Racocetra persica</name>
    <dbReference type="NCBI Taxonomy" id="160502"/>
    <lineage>
        <taxon>Eukaryota</taxon>
        <taxon>Fungi</taxon>
        <taxon>Fungi incertae sedis</taxon>
        <taxon>Mucoromycota</taxon>
        <taxon>Glomeromycotina</taxon>
        <taxon>Glomeromycetes</taxon>
        <taxon>Diversisporales</taxon>
        <taxon>Gigasporaceae</taxon>
        <taxon>Racocetra</taxon>
    </lineage>
</organism>